<evidence type="ECO:0000256" key="7">
    <source>
        <dbReference type="ARBA" id="ARBA00023316"/>
    </source>
</evidence>
<dbReference type="Gene3D" id="3.40.1390.10">
    <property type="entry name" value="MurE/MurF, N-terminal domain"/>
    <property type="match status" value="1"/>
</dbReference>
<dbReference type="SUPFAM" id="SSF53244">
    <property type="entry name" value="MurD-like peptide ligases, peptide-binding domain"/>
    <property type="match status" value="1"/>
</dbReference>
<dbReference type="AlphaFoldDB" id="A0A511ASW2"/>
<reference evidence="12 13" key="1">
    <citation type="submission" date="2019-07" db="EMBL/GenBank/DDBJ databases">
        <title>Whole genome shotgun sequence of Alkalibacterium kapii NBRC 103247.</title>
        <authorList>
            <person name="Hosoyama A."/>
            <person name="Uohara A."/>
            <person name="Ohji S."/>
            <person name="Ichikawa N."/>
        </authorList>
    </citation>
    <scope>NUCLEOTIDE SEQUENCE [LARGE SCALE GENOMIC DNA]</scope>
    <source>
        <strain evidence="12 13">NBRC 103247</strain>
    </source>
</reference>
<dbReference type="Pfam" id="PF02875">
    <property type="entry name" value="Mur_ligase_C"/>
    <property type="match status" value="1"/>
</dbReference>
<dbReference type="EMBL" id="BJUY01000008">
    <property type="protein sequence ID" value="GEK91290.1"/>
    <property type="molecule type" value="Genomic_DNA"/>
</dbReference>
<dbReference type="InterPro" id="IPR036615">
    <property type="entry name" value="Mur_ligase_C_dom_sf"/>
</dbReference>
<evidence type="ECO:0000256" key="4">
    <source>
        <dbReference type="ARBA" id="ARBA00022960"/>
    </source>
</evidence>
<dbReference type="GO" id="GO:0051301">
    <property type="term" value="P:cell division"/>
    <property type="evidence" value="ECO:0007669"/>
    <property type="project" value="UniProtKB-KW"/>
</dbReference>
<accession>A0A511ASW2</accession>
<proteinExistence type="inferred from homology"/>
<keyword evidence="4 8" id="KW-0133">Cell shape</keyword>
<name>A0A511ASW2_9LACT</name>
<keyword evidence="7 8" id="KW-0961">Cell wall biogenesis/degradation</keyword>
<dbReference type="GO" id="GO:0005524">
    <property type="term" value="F:ATP binding"/>
    <property type="evidence" value="ECO:0007669"/>
    <property type="project" value="InterPro"/>
</dbReference>
<dbReference type="InterPro" id="IPR036565">
    <property type="entry name" value="Mur-like_cat_sf"/>
</dbReference>
<dbReference type="InterPro" id="IPR013221">
    <property type="entry name" value="Mur_ligase_cen"/>
</dbReference>
<dbReference type="RefSeq" id="WP_186805092.1">
    <property type="nucleotide sequence ID" value="NZ_BJUY01000008.1"/>
</dbReference>
<dbReference type="GO" id="GO:0016881">
    <property type="term" value="F:acid-amino acid ligase activity"/>
    <property type="evidence" value="ECO:0007669"/>
    <property type="project" value="InterPro"/>
</dbReference>
<dbReference type="NCBIfam" id="NF001126">
    <property type="entry name" value="PRK00139.1-4"/>
    <property type="match status" value="1"/>
</dbReference>
<protein>
    <submittedName>
        <fullName evidence="12">UDP-N-acetylmuramoyl-L-alanyl-D-glutamate--2,6-diaminopimelate ligase</fullName>
    </submittedName>
</protein>
<dbReference type="Pfam" id="PF01225">
    <property type="entry name" value="Mur_ligase"/>
    <property type="match status" value="1"/>
</dbReference>
<dbReference type="InterPro" id="IPR035911">
    <property type="entry name" value="MurE/MurF_N"/>
</dbReference>
<feature type="domain" description="Mur ligase central" evidence="11">
    <location>
        <begin position="108"/>
        <end position="302"/>
    </location>
</feature>
<comment type="pathway">
    <text evidence="1 8">Cell wall biogenesis; peptidoglycan biosynthesis.</text>
</comment>
<comment type="subcellular location">
    <subcellularLocation>
        <location evidence="8">Cytoplasm</location>
    </subcellularLocation>
</comment>
<feature type="domain" description="Mur ligase C-terminal" evidence="10">
    <location>
        <begin position="325"/>
        <end position="454"/>
    </location>
</feature>
<evidence type="ECO:0000256" key="1">
    <source>
        <dbReference type="ARBA" id="ARBA00004752"/>
    </source>
</evidence>
<comment type="caution">
    <text evidence="12">The sequence shown here is derived from an EMBL/GenBank/DDBJ whole genome shotgun (WGS) entry which is preliminary data.</text>
</comment>
<dbReference type="GO" id="GO:0008360">
    <property type="term" value="P:regulation of cell shape"/>
    <property type="evidence" value="ECO:0007669"/>
    <property type="project" value="UniProtKB-KW"/>
</dbReference>
<dbReference type="SUPFAM" id="SSF63418">
    <property type="entry name" value="MurE/MurF N-terminal domain"/>
    <property type="match status" value="1"/>
</dbReference>
<evidence type="ECO:0000313" key="12">
    <source>
        <dbReference type="EMBL" id="GEK91290.1"/>
    </source>
</evidence>
<evidence type="ECO:0000256" key="2">
    <source>
        <dbReference type="ARBA" id="ARBA00005898"/>
    </source>
</evidence>
<keyword evidence="12" id="KW-0436">Ligase</keyword>
<evidence type="ECO:0000256" key="3">
    <source>
        <dbReference type="ARBA" id="ARBA00022618"/>
    </source>
</evidence>
<dbReference type="GO" id="GO:0009252">
    <property type="term" value="P:peptidoglycan biosynthetic process"/>
    <property type="evidence" value="ECO:0007669"/>
    <property type="project" value="UniProtKB-UniPathway"/>
</dbReference>
<keyword evidence="13" id="KW-1185">Reference proteome</keyword>
<dbReference type="Pfam" id="PF08245">
    <property type="entry name" value="Mur_ligase_M"/>
    <property type="match status" value="1"/>
</dbReference>
<dbReference type="UniPathway" id="UPA00219"/>
<sequence>MKWKKLIRNISELNNPFFPDKKEIKGITDNSREVGEGYVFVAVEGFSVDGHDYIKEAVEKGAAVVIGQQSINKINRPYIKVENSRKILGQLAASFYGYPSKNKVVIGVTGTNRKTTTGLFLRHLLKRKGYSVSFFGTVFNEINGEETKSQTTTPSSLMIQKSLAESDDQVAVIEVSSQGLSQYRMEGMSFDYALFTNLQHDHLDYHQSMEDYFQAKKELFSLLKVSGTAVVNEVDEWGRRLSKLLREEDKRVITVGEDDQNVVYHMKNNGHGVCVMENNTYEIELPLPGKYNLANLALGLTVLNDMQHDLSGISNIMRGIGPLPGRFETYDLSNKVYGIVDYAHTTEALQALFTTIRESHGDYRIIHIFGFRGQRDSTKRDKMVDISRSYCDETILTLDDLNGVSVDIMKAEYEKQQQRYSEATIKVILDRTRAIEKTVNTASQKTLIVVSGKGHENYQQAFELSSTSDKETFELLSIKTANI</sequence>
<evidence type="ECO:0000256" key="8">
    <source>
        <dbReference type="RuleBase" id="RU004135"/>
    </source>
</evidence>
<evidence type="ECO:0000259" key="11">
    <source>
        <dbReference type="Pfam" id="PF08245"/>
    </source>
</evidence>
<dbReference type="PANTHER" id="PTHR23135:SF4">
    <property type="entry name" value="UDP-N-ACETYLMURAMOYL-L-ALANYL-D-GLUTAMATE--2,6-DIAMINOPIMELATE LIGASE MURE HOMOLOG, CHLOROPLASTIC"/>
    <property type="match status" value="1"/>
</dbReference>
<evidence type="ECO:0000259" key="9">
    <source>
        <dbReference type="Pfam" id="PF01225"/>
    </source>
</evidence>
<evidence type="ECO:0000313" key="13">
    <source>
        <dbReference type="Proteomes" id="UP000321662"/>
    </source>
</evidence>
<dbReference type="Proteomes" id="UP000321662">
    <property type="component" value="Unassembled WGS sequence"/>
</dbReference>
<keyword evidence="5 8" id="KW-0573">Peptidoglycan synthesis</keyword>
<gene>
    <name evidence="12" type="primary">murE</name>
    <name evidence="12" type="ORF">AKA01nite_09120</name>
</gene>
<dbReference type="GO" id="GO:0005737">
    <property type="term" value="C:cytoplasm"/>
    <property type="evidence" value="ECO:0007669"/>
    <property type="project" value="UniProtKB-SubCell"/>
</dbReference>
<evidence type="ECO:0000259" key="10">
    <source>
        <dbReference type="Pfam" id="PF02875"/>
    </source>
</evidence>
<dbReference type="Gene3D" id="3.90.190.20">
    <property type="entry name" value="Mur ligase, C-terminal domain"/>
    <property type="match status" value="1"/>
</dbReference>
<evidence type="ECO:0000256" key="6">
    <source>
        <dbReference type="ARBA" id="ARBA00023306"/>
    </source>
</evidence>
<dbReference type="GO" id="GO:0071555">
    <property type="term" value="P:cell wall organization"/>
    <property type="evidence" value="ECO:0007669"/>
    <property type="project" value="UniProtKB-KW"/>
</dbReference>
<keyword evidence="6 8" id="KW-0131">Cell cycle</keyword>
<organism evidence="12 13">
    <name type="scientific">Alkalibacterium kapii</name>
    <dbReference type="NCBI Taxonomy" id="426704"/>
    <lineage>
        <taxon>Bacteria</taxon>
        <taxon>Bacillati</taxon>
        <taxon>Bacillota</taxon>
        <taxon>Bacilli</taxon>
        <taxon>Lactobacillales</taxon>
        <taxon>Carnobacteriaceae</taxon>
        <taxon>Alkalibacterium</taxon>
    </lineage>
</organism>
<evidence type="ECO:0000256" key="5">
    <source>
        <dbReference type="ARBA" id="ARBA00022984"/>
    </source>
</evidence>
<dbReference type="InterPro" id="IPR000713">
    <property type="entry name" value="Mur_ligase_N"/>
</dbReference>
<dbReference type="PANTHER" id="PTHR23135">
    <property type="entry name" value="MUR LIGASE FAMILY MEMBER"/>
    <property type="match status" value="1"/>
</dbReference>
<dbReference type="InterPro" id="IPR004101">
    <property type="entry name" value="Mur_ligase_C"/>
</dbReference>
<feature type="domain" description="Mur ligase N-terminal catalytic" evidence="9">
    <location>
        <begin position="23"/>
        <end position="96"/>
    </location>
</feature>
<dbReference type="SUPFAM" id="SSF53623">
    <property type="entry name" value="MurD-like peptide ligases, catalytic domain"/>
    <property type="match status" value="1"/>
</dbReference>
<dbReference type="NCBIfam" id="TIGR01085">
    <property type="entry name" value="murE"/>
    <property type="match status" value="1"/>
</dbReference>
<keyword evidence="3 8" id="KW-0132">Cell division</keyword>
<comment type="similarity">
    <text evidence="2">Belongs to the MurCDEF family. MurE subfamily.</text>
</comment>
<dbReference type="InterPro" id="IPR005761">
    <property type="entry name" value="UDP-N-AcMur-Glu-dNH2Pim_ligase"/>
</dbReference>
<dbReference type="Gene3D" id="3.40.1190.10">
    <property type="entry name" value="Mur-like, catalytic domain"/>
    <property type="match status" value="1"/>
</dbReference>